<dbReference type="PANTHER" id="PTHR34220:SF7">
    <property type="entry name" value="SENSOR HISTIDINE KINASE YPDA"/>
    <property type="match status" value="1"/>
</dbReference>
<organism evidence="3 4">
    <name type="scientific">Vulcaniibacterium tengchongense</name>
    <dbReference type="NCBI Taxonomy" id="1273429"/>
    <lineage>
        <taxon>Bacteria</taxon>
        <taxon>Pseudomonadati</taxon>
        <taxon>Pseudomonadota</taxon>
        <taxon>Gammaproteobacteria</taxon>
        <taxon>Lysobacterales</taxon>
        <taxon>Lysobacteraceae</taxon>
        <taxon>Vulcaniibacterium</taxon>
    </lineage>
</organism>
<feature type="transmembrane region" description="Helical" evidence="1">
    <location>
        <begin position="74"/>
        <end position="100"/>
    </location>
</feature>
<dbReference type="Proteomes" id="UP000269708">
    <property type="component" value="Unassembled WGS sequence"/>
</dbReference>
<dbReference type="Gene3D" id="3.30.565.10">
    <property type="entry name" value="Histidine kinase-like ATPase, C-terminal domain"/>
    <property type="match status" value="1"/>
</dbReference>
<accession>A0A3N4VD18</accession>
<feature type="transmembrane region" description="Helical" evidence="1">
    <location>
        <begin position="39"/>
        <end position="62"/>
    </location>
</feature>
<keyword evidence="1" id="KW-1133">Transmembrane helix</keyword>
<dbReference type="EMBL" id="RKQN01000001">
    <property type="protein sequence ID" value="RPE80912.1"/>
    <property type="molecule type" value="Genomic_DNA"/>
</dbReference>
<dbReference type="GO" id="GO:0016020">
    <property type="term" value="C:membrane"/>
    <property type="evidence" value="ECO:0007669"/>
    <property type="project" value="InterPro"/>
</dbReference>
<evidence type="ECO:0000313" key="4">
    <source>
        <dbReference type="Proteomes" id="UP000269708"/>
    </source>
</evidence>
<evidence type="ECO:0000256" key="1">
    <source>
        <dbReference type="SAM" id="Phobius"/>
    </source>
</evidence>
<feature type="domain" description="Signal transduction histidine kinase internal region" evidence="2">
    <location>
        <begin position="164"/>
        <end position="242"/>
    </location>
</feature>
<sequence length="347" mass="37973">MTRADLRFAVLNLLPAAGYAGFTWFTFLGAGAAGAERVAIWLAAALGAGLWLASGALRLLALRRRWFALSPAALLVRLAAGLALGAFLLQLMARGVLVGADAAGFLDLPRGDDYGPREMLAYTLQVSVFLGLWLALWSGWHLLRHRRESELARLRAESQRSALELDALRARLNPHFVFNALNNLRALINEDTARAREVVTRLSNILRHSLEHSQRESATLREELAVVDDYLAVERVHYEERLRVHCDVAGDALDAQLPPMLLQLLVENAIKHGIACTPGGGELGVAAWREGDRLAVEVSNPGRLGAATPGHGVGLAYLRARLAREPGHRFELRQNGPRVLARLEIAQ</sequence>
<name>A0A3N4VD18_9GAMM</name>
<dbReference type="InterPro" id="IPR010559">
    <property type="entry name" value="Sig_transdc_His_kin_internal"/>
</dbReference>
<evidence type="ECO:0000313" key="3">
    <source>
        <dbReference type="EMBL" id="RPE80912.1"/>
    </source>
</evidence>
<dbReference type="OrthoDB" id="2514702at2"/>
<keyword evidence="4" id="KW-1185">Reference proteome</keyword>
<dbReference type="InterPro" id="IPR050640">
    <property type="entry name" value="Bact_2-comp_sensor_kinase"/>
</dbReference>
<keyword evidence="3" id="KW-0418">Kinase</keyword>
<keyword evidence="1" id="KW-0472">Membrane</keyword>
<evidence type="ECO:0000259" key="2">
    <source>
        <dbReference type="Pfam" id="PF06580"/>
    </source>
</evidence>
<gene>
    <name evidence="3" type="ORF">EDC50_0079</name>
</gene>
<keyword evidence="3" id="KW-0808">Transferase</keyword>
<dbReference type="Pfam" id="PF06580">
    <property type="entry name" value="His_kinase"/>
    <property type="match status" value="1"/>
</dbReference>
<feature type="transmembrane region" description="Helical" evidence="1">
    <location>
        <begin position="120"/>
        <end position="143"/>
    </location>
</feature>
<dbReference type="GO" id="GO:0000155">
    <property type="term" value="F:phosphorelay sensor kinase activity"/>
    <property type="evidence" value="ECO:0007669"/>
    <property type="project" value="InterPro"/>
</dbReference>
<dbReference type="SUPFAM" id="SSF55874">
    <property type="entry name" value="ATPase domain of HSP90 chaperone/DNA topoisomerase II/histidine kinase"/>
    <property type="match status" value="1"/>
</dbReference>
<comment type="caution">
    <text evidence="3">The sequence shown here is derived from an EMBL/GenBank/DDBJ whole genome shotgun (WGS) entry which is preliminary data.</text>
</comment>
<keyword evidence="1" id="KW-0812">Transmembrane</keyword>
<dbReference type="AlphaFoldDB" id="A0A3N4VD18"/>
<proteinExistence type="predicted"/>
<dbReference type="PANTHER" id="PTHR34220">
    <property type="entry name" value="SENSOR HISTIDINE KINASE YPDA"/>
    <property type="match status" value="1"/>
</dbReference>
<protein>
    <submittedName>
        <fullName evidence="3">Histidine kinase</fullName>
    </submittedName>
</protein>
<dbReference type="RefSeq" id="WP_123768511.1">
    <property type="nucleotide sequence ID" value="NZ_RKQN01000001.1"/>
</dbReference>
<feature type="transmembrane region" description="Helical" evidence="1">
    <location>
        <begin position="12"/>
        <end position="33"/>
    </location>
</feature>
<dbReference type="InterPro" id="IPR036890">
    <property type="entry name" value="HATPase_C_sf"/>
</dbReference>
<reference evidence="3 4" key="1">
    <citation type="submission" date="2018-11" db="EMBL/GenBank/DDBJ databases">
        <title>Genomic Encyclopedia of Type Strains, Phase IV (KMG-IV): sequencing the most valuable type-strain genomes for metagenomic binning, comparative biology and taxonomic classification.</title>
        <authorList>
            <person name="Goeker M."/>
        </authorList>
    </citation>
    <scope>NUCLEOTIDE SEQUENCE [LARGE SCALE GENOMIC DNA]</scope>
    <source>
        <strain evidence="3 4">DSM 25623</strain>
    </source>
</reference>